<evidence type="ECO:0000313" key="6">
    <source>
        <dbReference type="Proteomes" id="UP001180840"/>
    </source>
</evidence>
<dbReference type="SUPFAM" id="SSF53756">
    <property type="entry name" value="UDP-Glycosyltransferase/glycogen phosphorylase"/>
    <property type="match status" value="1"/>
</dbReference>
<feature type="domain" description="Glycosyltransferase subfamily 4-like N-terminal" evidence="4">
    <location>
        <begin position="18"/>
        <end position="172"/>
    </location>
</feature>
<dbReference type="Pfam" id="PF00534">
    <property type="entry name" value="Glycos_transf_1"/>
    <property type="match status" value="1"/>
</dbReference>
<evidence type="ECO:0000313" key="5">
    <source>
        <dbReference type="EMBL" id="MDR7329917.1"/>
    </source>
</evidence>
<dbReference type="Gene3D" id="3.40.50.2000">
    <property type="entry name" value="Glycogen Phosphorylase B"/>
    <property type="match status" value="2"/>
</dbReference>
<comment type="caution">
    <text evidence="5">The sequence shown here is derived from an EMBL/GenBank/DDBJ whole genome shotgun (WGS) entry which is preliminary data.</text>
</comment>
<dbReference type="RefSeq" id="WP_290195129.1">
    <property type="nucleotide sequence ID" value="NZ_CP047654.1"/>
</dbReference>
<dbReference type="Proteomes" id="UP001180840">
    <property type="component" value="Unassembled WGS sequence"/>
</dbReference>
<feature type="domain" description="Glycosyl transferase family 1" evidence="3">
    <location>
        <begin position="195"/>
        <end position="338"/>
    </location>
</feature>
<dbReference type="InterPro" id="IPR001296">
    <property type="entry name" value="Glyco_trans_1"/>
</dbReference>
<keyword evidence="2" id="KW-0808">Transferase</keyword>
<reference evidence="5" key="1">
    <citation type="submission" date="2023-07" db="EMBL/GenBank/DDBJ databases">
        <title>Sequencing the genomes of 1000 actinobacteria strains.</title>
        <authorList>
            <person name="Klenk H.-P."/>
        </authorList>
    </citation>
    <scope>NUCLEOTIDE SEQUENCE</scope>
    <source>
        <strain evidence="5">DSM 107476</strain>
    </source>
</reference>
<evidence type="ECO:0000256" key="1">
    <source>
        <dbReference type="ARBA" id="ARBA00022676"/>
    </source>
</evidence>
<dbReference type="PANTHER" id="PTHR12526:SF630">
    <property type="entry name" value="GLYCOSYLTRANSFERASE"/>
    <property type="match status" value="1"/>
</dbReference>
<dbReference type="Pfam" id="PF13579">
    <property type="entry name" value="Glyco_trans_4_4"/>
    <property type="match status" value="1"/>
</dbReference>
<protein>
    <submittedName>
        <fullName evidence="5">Glycosyltransferase involved in cell wall biosynthesis</fullName>
    </submittedName>
</protein>
<gene>
    <name evidence="5" type="ORF">J2S39_001593</name>
</gene>
<dbReference type="InterPro" id="IPR028098">
    <property type="entry name" value="Glyco_trans_4-like_N"/>
</dbReference>
<evidence type="ECO:0000256" key="2">
    <source>
        <dbReference type="ARBA" id="ARBA00022679"/>
    </source>
</evidence>
<evidence type="ECO:0000259" key="3">
    <source>
        <dbReference type="Pfam" id="PF00534"/>
    </source>
</evidence>
<evidence type="ECO:0000259" key="4">
    <source>
        <dbReference type="Pfam" id="PF13579"/>
    </source>
</evidence>
<keyword evidence="1" id="KW-0328">Glycosyltransferase</keyword>
<keyword evidence="6" id="KW-1185">Reference proteome</keyword>
<sequence>MTEHNSRISLFVPNLQGGGAERIMVMIANGLAEAGEQVDLVVVNAAGPNRELVADGVNVVDLKSSRLLTAIPGYARYLYRRRPRSVMSALGHANIATAWLARLFSPHSRVVLTVHNSMAASAHAGARGKFLLRLERRALMMADHTVTVSEGIRDQLVTSLGLDPARVSAVLNPLEVAEISRRSADPAHHPWLDEPGPPVIVGVGRLVPVKDFETLIRAFALVVDKQPARLVILGEGEESSRLTDLVASLGLEECVSFPGFVSNVPAYLGKAAVFVLSSRSEGLPGVLLEALACDTQVVSTDCETGPREILEDGKWGKLVDVGDHEALAEAIVETLSRDDRIPTKARAADFDSAIAVGKYRSLLTAGGGEERAL</sequence>
<organism evidence="5 6">
    <name type="scientific">Corynebacterium guangdongense</name>
    <dbReference type="NCBI Taxonomy" id="1783348"/>
    <lineage>
        <taxon>Bacteria</taxon>
        <taxon>Bacillati</taxon>
        <taxon>Actinomycetota</taxon>
        <taxon>Actinomycetes</taxon>
        <taxon>Mycobacteriales</taxon>
        <taxon>Corynebacteriaceae</taxon>
        <taxon>Corynebacterium</taxon>
    </lineage>
</organism>
<dbReference type="EMBL" id="JAVDXZ010000001">
    <property type="protein sequence ID" value="MDR7329917.1"/>
    <property type="molecule type" value="Genomic_DNA"/>
</dbReference>
<proteinExistence type="predicted"/>
<dbReference type="PANTHER" id="PTHR12526">
    <property type="entry name" value="GLYCOSYLTRANSFERASE"/>
    <property type="match status" value="1"/>
</dbReference>
<accession>A0ABU1ZYA4</accession>
<dbReference type="CDD" id="cd03811">
    <property type="entry name" value="GT4_GT28_WabH-like"/>
    <property type="match status" value="1"/>
</dbReference>
<name>A0ABU1ZYA4_9CORY</name>